<dbReference type="OrthoDB" id="407275at2759"/>
<comment type="caution">
    <text evidence="8">The sequence shown here is derived from an EMBL/GenBank/DDBJ whole genome shotgun (WGS) entry which is preliminary data.</text>
</comment>
<sequence length="602" mass="67190">MAAIVASLQSQGIRAFDIGEEEYERSVATANLLFRYTRPDCVVQPQSASHVQATIAEAKRAKLPITIKNGGHSYAGFSTADKGILLDLSQMRGAKLDMDKGIITLQGGALWGHAYKQLVNGRHDGYIINGGRCPTVGVSGFTLGGGLGPFTRSFGMGCDTLKEATIVTADQEIVTVRDTDDPKSDKGKLFWALCGAGGGNFGVLVEMKLALQKLSNPEGNVVAGKFVWVPPLDTAKDEKSGSKKSDSKKSGATKQESLDEFKKTMNKFYTTDWPQQATIDSTWLCELKDKEDIKVRFLVYYDGNQKDFDKMIDKKIDDKGLAKQLKRRAMQEKSTRFLHETLVSQWSEETVKAFPTERSNMIYTSFVFKNNKDRIQGITSVIADEMQAFRRLFDGEKATLSVTWIHTGGKASEKQRSATAFRWRDCNYHTYIMISWEDKFLERDMRGFMQRFKQQLRPFSMMRRAAFINFADATLTQESAEKAYFGNNQRQLQRVKKIWDKDNFWNWAQGVGLPQPKSSKQSGDLQDIPMTARFSALASLGPEEGEGSFGAHSDEESGDEAPVVDEQALTDKVAGQQWETFTVPTKKNAFVGGIFGLDDLGF</sequence>
<evidence type="ECO:0000256" key="2">
    <source>
        <dbReference type="ARBA" id="ARBA00005466"/>
    </source>
</evidence>
<feature type="compositionally biased region" description="Basic and acidic residues" evidence="6">
    <location>
        <begin position="235"/>
        <end position="249"/>
    </location>
</feature>
<dbReference type="PROSITE" id="PS51387">
    <property type="entry name" value="FAD_PCMH"/>
    <property type="match status" value="1"/>
</dbReference>
<evidence type="ECO:0000256" key="6">
    <source>
        <dbReference type="SAM" id="MobiDB-lite"/>
    </source>
</evidence>
<dbReference type="GO" id="GO:0071949">
    <property type="term" value="F:FAD binding"/>
    <property type="evidence" value="ECO:0007669"/>
    <property type="project" value="InterPro"/>
</dbReference>
<evidence type="ECO:0000256" key="5">
    <source>
        <dbReference type="ARBA" id="ARBA00023002"/>
    </source>
</evidence>
<gene>
    <name evidence="8" type="ORF">VMCG_01834</name>
</gene>
<keyword evidence="4" id="KW-0274">FAD</keyword>
<evidence type="ECO:0000256" key="3">
    <source>
        <dbReference type="ARBA" id="ARBA00022630"/>
    </source>
</evidence>
<evidence type="ECO:0000256" key="1">
    <source>
        <dbReference type="ARBA" id="ARBA00001974"/>
    </source>
</evidence>
<dbReference type="PANTHER" id="PTHR42973">
    <property type="entry name" value="BINDING OXIDOREDUCTASE, PUTATIVE (AFU_ORTHOLOGUE AFUA_1G17690)-RELATED"/>
    <property type="match status" value="1"/>
</dbReference>
<feature type="region of interest" description="Disordered" evidence="6">
    <location>
        <begin position="235"/>
        <end position="257"/>
    </location>
</feature>
<dbReference type="Pfam" id="PF08031">
    <property type="entry name" value="BBE"/>
    <property type="match status" value="1"/>
</dbReference>
<dbReference type="Pfam" id="PF01565">
    <property type="entry name" value="FAD_binding_4"/>
    <property type="match status" value="1"/>
</dbReference>
<comment type="similarity">
    <text evidence="2">Belongs to the oxygen-dependent FAD-linked oxidoreductase family.</text>
</comment>
<evidence type="ECO:0000313" key="9">
    <source>
        <dbReference type="Proteomes" id="UP000283895"/>
    </source>
</evidence>
<dbReference type="SUPFAM" id="SSF56176">
    <property type="entry name" value="FAD-binding/transporter-associated domain-like"/>
    <property type="match status" value="1"/>
</dbReference>
<accession>A0A423X2U6</accession>
<dbReference type="InterPro" id="IPR006094">
    <property type="entry name" value="Oxid_FAD_bind_N"/>
</dbReference>
<dbReference type="EMBL" id="LKEA01000003">
    <property type="protein sequence ID" value="ROW10138.1"/>
    <property type="molecule type" value="Genomic_DNA"/>
</dbReference>
<feature type="domain" description="FAD-binding PCMH-type" evidence="7">
    <location>
        <begin position="35"/>
        <end position="214"/>
    </location>
</feature>
<evidence type="ECO:0000259" key="7">
    <source>
        <dbReference type="PROSITE" id="PS51387"/>
    </source>
</evidence>
<dbReference type="AlphaFoldDB" id="A0A423X2U6"/>
<keyword evidence="3" id="KW-0285">Flavoprotein</keyword>
<protein>
    <recommendedName>
        <fullName evidence="7">FAD-binding PCMH-type domain-containing protein</fullName>
    </recommendedName>
</protein>
<dbReference type="InterPro" id="IPR036318">
    <property type="entry name" value="FAD-bd_PCMH-like_sf"/>
</dbReference>
<dbReference type="InterPro" id="IPR016166">
    <property type="entry name" value="FAD-bd_PCMH"/>
</dbReference>
<dbReference type="PANTHER" id="PTHR42973:SF39">
    <property type="entry name" value="FAD-BINDING PCMH-TYPE DOMAIN-CONTAINING PROTEIN"/>
    <property type="match status" value="1"/>
</dbReference>
<keyword evidence="5" id="KW-0560">Oxidoreductase</keyword>
<keyword evidence="9" id="KW-1185">Reference proteome</keyword>
<dbReference type="InterPro" id="IPR016169">
    <property type="entry name" value="FAD-bd_PCMH_sub2"/>
</dbReference>
<dbReference type="InterPro" id="IPR050416">
    <property type="entry name" value="FAD-linked_Oxidoreductase"/>
</dbReference>
<dbReference type="Gene3D" id="3.40.462.20">
    <property type="match status" value="1"/>
</dbReference>
<feature type="region of interest" description="Disordered" evidence="6">
    <location>
        <begin position="542"/>
        <end position="564"/>
    </location>
</feature>
<dbReference type="STRING" id="356882.A0A423X2U6"/>
<organism evidence="8 9">
    <name type="scientific">Cytospora schulzeri</name>
    <dbReference type="NCBI Taxonomy" id="448051"/>
    <lineage>
        <taxon>Eukaryota</taxon>
        <taxon>Fungi</taxon>
        <taxon>Dikarya</taxon>
        <taxon>Ascomycota</taxon>
        <taxon>Pezizomycotina</taxon>
        <taxon>Sordariomycetes</taxon>
        <taxon>Sordariomycetidae</taxon>
        <taxon>Diaporthales</taxon>
        <taxon>Cytosporaceae</taxon>
        <taxon>Cytospora</taxon>
    </lineage>
</organism>
<evidence type="ECO:0000313" key="8">
    <source>
        <dbReference type="EMBL" id="ROW10138.1"/>
    </source>
</evidence>
<name>A0A423X2U6_9PEZI</name>
<dbReference type="Gene3D" id="3.30.465.10">
    <property type="match status" value="2"/>
</dbReference>
<comment type="cofactor">
    <cofactor evidence="1">
        <name>FAD</name>
        <dbReference type="ChEBI" id="CHEBI:57692"/>
    </cofactor>
</comment>
<evidence type="ECO:0000256" key="4">
    <source>
        <dbReference type="ARBA" id="ARBA00022827"/>
    </source>
</evidence>
<reference evidence="8 9" key="1">
    <citation type="submission" date="2015-09" db="EMBL/GenBank/DDBJ databases">
        <title>Host preference determinants of Valsa canker pathogens revealed by comparative genomics.</title>
        <authorList>
            <person name="Yin Z."/>
            <person name="Huang L."/>
        </authorList>
    </citation>
    <scope>NUCLEOTIDE SEQUENCE [LARGE SCALE GENOMIC DNA]</scope>
    <source>
        <strain evidence="8 9">03-1</strain>
    </source>
</reference>
<dbReference type="InterPro" id="IPR012951">
    <property type="entry name" value="BBE"/>
</dbReference>
<proteinExistence type="inferred from homology"/>
<dbReference type="GO" id="GO:0016491">
    <property type="term" value="F:oxidoreductase activity"/>
    <property type="evidence" value="ECO:0007669"/>
    <property type="project" value="UniProtKB-KW"/>
</dbReference>
<dbReference type="Proteomes" id="UP000283895">
    <property type="component" value="Unassembled WGS sequence"/>
</dbReference>